<feature type="transmembrane region" description="Helical" evidence="7">
    <location>
        <begin position="155"/>
        <end position="179"/>
    </location>
</feature>
<keyword evidence="9" id="KW-0762">Sugar transport</keyword>
<evidence type="ECO:0000313" key="10">
    <source>
        <dbReference type="Proteomes" id="UP000533598"/>
    </source>
</evidence>
<evidence type="ECO:0000256" key="1">
    <source>
        <dbReference type="ARBA" id="ARBA00004651"/>
    </source>
</evidence>
<dbReference type="PANTHER" id="PTHR30193">
    <property type="entry name" value="ABC TRANSPORTER PERMEASE PROTEIN"/>
    <property type="match status" value="1"/>
</dbReference>
<reference evidence="9 10" key="1">
    <citation type="submission" date="2020-08" db="EMBL/GenBank/DDBJ databases">
        <title>Sequencing the genomes of 1000 actinobacteria strains.</title>
        <authorList>
            <person name="Klenk H.-P."/>
        </authorList>
    </citation>
    <scope>NUCLEOTIDE SEQUENCE [LARGE SCALE GENOMIC DNA]</scope>
    <source>
        <strain evidence="9 10">DSM 44230</strain>
    </source>
</reference>
<dbReference type="RefSeq" id="WP_312986639.1">
    <property type="nucleotide sequence ID" value="NZ_BAAAUI010000053.1"/>
</dbReference>
<evidence type="ECO:0000256" key="2">
    <source>
        <dbReference type="ARBA" id="ARBA00022448"/>
    </source>
</evidence>
<proteinExistence type="inferred from homology"/>
<dbReference type="Gene3D" id="1.10.3720.10">
    <property type="entry name" value="MetI-like"/>
    <property type="match status" value="1"/>
</dbReference>
<protein>
    <submittedName>
        <fullName evidence="9">ABC-type sugar transport system permease subunit</fullName>
    </submittedName>
</protein>
<keyword evidence="5 7" id="KW-1133">Transmembrane helix</keyword>
<accession>A0A7W7C655</accession>
<keyword evidence="10" id="KW-1185">Reference proteome</keyword>
<dbReference type="PANTHER" id="PTHR30193:SF41">
    <property type="entry name" value="DIACETYLCHITOBIOSE UPTAKE SYSTEM PERMEASE PROTEIN NGCF"/>
    <property type="match status" value="1"/>
</dbReference>
<dbReference type="AlphaFoldDB" id="A0A7W7C655"/>
<dbReference type="InterPro" id="IPR051393">
    <property type="entry name" value="ABC_transporter_permease"/>
</dbReference>
<dbReference type="Pfam" id="PF00528">
    <property type="entry name" value="BPD_transp_1"/>
    <property type="match status" value="1"/>
</dbReference>
<gene>
    <name evidence="9" type="ORF">HNR67_001368</name>
</gene>
<dbReference type="InterPro" id="IPR035906">
    <property type="entry name" value="MetI-like_sf"/>
</dbReference>
<dbReference type="EMBL" id="JACHMH010000001">
    <property type="protein sequence ID" value="MBB4675250.1"/>
    <property type="molecule type" value="Genomic_DNA"/>
</dbReference>
<feature type="transmembrane region" description="Helical" evidence="7">
    <location>
        <begin position="12"/>
        <end position="34"/>
    </location>
</feature>
<evidence type="ECO:0000256" key="3">
    <source>
        <dbReference type="ARBA" id="ARBA00022475"/>
    </source>
</evidence>
<dbReference type="Proteomes" id="UP000533598">
    <property type="component" value="Unassembled WGS sequence"/>
</dbReference>
<keyword evidence="3" id="KW-1003">Cell membrane</keyword>
<feature type="domain" description="ABC transmembrane type-1" evidence="8">
    <location>
        <begin position="71"/>
        <end position="284"/>
    </location>
</feature>
<feature type="transmembrane region" description="Helical" evidence="7">
    <location>
        <begin position="75"/>
        <end position="96"/>
    </location>
</feature>
<dbReference type="CDD" id="cd06261">
    <property type="entry name" value="TM_PBP2"/>
    <property type="match status" value="1"/>
</dbReference>
<feature type="transmembrane region" description="Helical" evidence="7">
    <location>
        <begin position="210"/>
        <end position="227"/>
    </location>
</feature>
<dbReference type="SUPFAM" id="SSF161098">
    <property type="entry name" value="MetI-like"/>
    <property type="match status" value="1"/>
</dbReference>
<evidence type="ECO:0000256" key="7">
    <source>
        <dbReference type="RuleBase" id="RU363032"/>
    </source>
</evidence>
<keyword evidence="4 7" id="KW-0812">Transmembrane</keyword>
<comment type="similarity">
    <text evidence="7">Belongs to the binding-protein-dependent transport system permease family.</text>
</comment>
<dbReference type="GO" id="GO:0055085">
    <property type="term" value="P:transmembrane transport"/>
    <property type="evidence" value="ECO:0007669"/>
    <property type="project" value="InterPro"/>
</dbReference>
<evidence type="ECO:0000256" key="4">
    <source>
        <dbReference type="ARBA" id="ARBA00022692"/>
    </source>
</evidence>
<keyword evidence="6 7" id="KW-0472">Membrane</keyword>
<feature type="transmembrane region" description="Helical" evidence="7">
    <location>
        <begin position="265"/>
        <end position="287"/>
    </location>
</feature>
<sequence>MTGRRIGWGQRLAPYLFLLPNLLIFGVFTIYPALNSVNISFYESSNGRTFRPVGLDNYRRILSDEQFWSAAANTLVFVLAYVLISVLVALGVAVLLNRRLRGRGFFRATFFLPMVLSPVVVGLVWGWLLQGRGGLINTVLGGLGLPTPGWLVDPALAMVAAVGVGVWIHLGFYALILLAGLQAIDPHLHEAAALDGAGPWQRFRLITVPLLRPTTLVVLVLATIAGFQSFDFLYSLTGGGPLGATTLLVQYIYQRGFESPISYGLASAGSVLLFVVILLVTLVQFGLARRREAV</sequence>
<feature type="transmembrane region" description="Helical" evidence="7">
    <location>
        <begin position="233"/>
        <end position="253"/>
    </location>
</feature>
<comment type="subcellular location">
    <subcellularLocation>
        <location evidence="1 7">Cell membrane</location>
        <topology evidence="1 7">Multi-pass membrane protein</topology>
    </subcellularLocation>
</comment>
<dbReference type="PROSITE" id="PS50928">
    <property type="entry name" value="ABC_TM1"/>
    <property type="match status" value="1"/>
</dbReference>
<feature type="transmembrane region" description="Helical" evidence="7">
    <location>
        <begin position="108"/>
        <end position="128"/>
    </location>
</feature>
<evidence type="ECO:0000256" key="5">
    <source>
        <dbReference type="ARBA" id="ARBA00022989"/>
    </source>
</evidence>
<name>A0A7W7C655_9PSEU</name>
<comment type="caution">
    <text evidence="9">The sequence shown here is derived from an EMBL/GenBank/DDBJ whole genome shotgun (WGS) entry which is preliminary data.</text>
</comment>
<dbReference type="InterPro" id="IPR000515">
    <property type="entry name" value="MetI-like"/>
</dbReference>
<organism evidence="9 10">
    <name type="scientific">Crossiella cryophila</name>
    <dbReference type="NCBI Taxonomy" id="43355"/>
    <lineage>
        <taxon>Bacteria</taxon>
        <taxon>Bacillati</taxon>
        <taxon>Actinomycetota</taxon>
        <taxon>Actinomycetes</taxon>
        <taxon>Pseudonocardiales</taxon>
        <taxon>Pseudonocardiaceae</taxon>
        <taxon>Crossiella</taxon>
    </lineage>
</organism>
<evidence type="ECO:0000256" key="6">
    <source>
        <dbReference type="ARBA" id="ARBA00023136"/>
    </source>
</evidence>
<evidence type="ECO:0000259" key="8">
    <source>
        <dbReference type="PROSITE" id="PS50928"/>
    </source>
</evidence>
<evidence type="ECO:0000313" key="9">
    <source>
        <dbReference type="EMBL" id="MBB4675250.1"/>
    </source>
</evidence>
<dbReference type="GO" id="GO:0005886">
    <property type="term" value="C:plasma membrane"/>
    <property type="evidence" value="ECO:0007669"/>
    <property type="project" value="UniProtKB-SubCell"/>
</dbReference>
<keyword evidence="2 7" id="KW-0813">Transport</keyword>